<proteinExistence type="predicted"/>
<dbReference type="EMBL" id="MPIN01000019">
    <property type="protein sequence ID" value="OJH34479.1"/>
    <property type="molecule type" value="Genomic_DNA"/>
</dbReference>
<dbReference type="STRING" id="83449.BON30_43640"/>
<dbReference type="Pfam" id="PF09391">
    <property type="entry name" value="DUF2000"/>
    <property type="match status" value="1"/>
</dbReference>
<keyword evidence="2" id="KW-1185">Reference proteome</keyword>
<accession>A0A1L9AWV0</accession>
<comment type="caution">
    <text evidence="1">The sequence shown here is derived from an EMBL/GenBank/DDBJ whole genome shotgun (WGS) entry which is preliminary data.</text>
</comment>
<evidence type="ECO:0000313" key="1">
    <source>
        <dbReference type="EMBL" id="OJH34479.1"/>
    </source>
</evidence>
<reference evidence="2" key="1">
    <citation type="submission" date="2016-11" db="EMBL/GenBank/DDBJ databases">
        <authorList>
            <person name="Shukria A."/>
            <person name="Stevens D.C."/>
        </authorList>
    </citation>
    <scope>NUCLEOTIDE SEQUENCE [LARGE SCALE GENOMIC DNA]</scope>
    <source>
        <strain evidence="2">Cbfe23</strain>
    </source>
</reference>
<sequence length="138" mass="15002">MPETFTTKVALIVRDDLAIWQRLNVTAFLSTGIASSAPEAIGEPYEDAAGRRYSRMLGQPMLVFSATRAQLQGTHRAALERGLEAAVYVGAMFSTGNDEANRAVFRAENPEDLDLVGLAIRGDRKQVDKAVKGLALHK</sequence>
<dbReference type="Proteomes" id="UP000182229">
    <property type="component" value="Unassembled WGS sequence"/>
</dbReference>
<protein>
    <recommendedName>
        <fullName evidence="3">DUF2000 domain-containing protein</fullName>
    </recommendedName>
</protein>
<name>A0A1L9AWV0_9BACT</name>
<dbReference type="AlphaFoldDB" id="A0A1L9AWV0"/>
<evidence type="ECO:0008006" key="3">
    <source>
        <dbReference type="Google" id="ProtNLM"/>
    </source>
</evidence>
<dbReference type="InterPro" id="IPR018988">
    <property type="entry name" value="DUF2000"/>
</dbReference>
<dbReference type="OrthoDB" id="1684239at2"/>
<dbReference type="SUPFAM" id="SSF102462">
    <property type="entry name" value="Peptidyl-tRNA hydrolase II"/>
    <property type="match status" value="1"/>
</dbReference>
<dbReference type="Gene3D" id="3.40.1490.10">
    <property type="entry name" value="Bit1"/>
    <property type="match status" value="1"/>
</dbReference>
<gene>
    <name evidence="1" type="ORF">BON30_43640</name>
</gene>
<dbReference type="InterPro" id="IPR023476">
    <property type="entry name" value="Pep_tRNA_hydro_II_dom_sf"/>
</dbReference>
<organism evidence="1 2">
    <name type="scientific">Cystobacter ferrugineus</name>
    <dbReference type="NCBI Taxonomy" id="83449"/>
    <lineage>
        <taxon>Bacteria</taxon>
        <taxon>Pseudomonadati</taxon>
        <taxon>Myxococcota</taxon>
        <taxon>Myxococcia</taxon>
        <taxon>Myxococcales</taxon>
        <taxon>Cystobacterineae</taxon>
        <taxon>Archangiaceae</taxon>
        <taxon>Cystobacter</taxon>
    </lineage>
</organism>
<evidence type="ECO:0000313" key="2">
    <source>
        <dbReference type="Proteomes" id="UP000182229"/>
    </source>
</evidence>
<reference evidence="1 2" key="2">
    <citation type="submission" date="2016-12" db="EMBL/GenBank/DDBJ databases">
        <title>Draft Genome Sequence of Cystobacter ferrugineus Strain Cbfe23.</title>
        <authorList>
            <person name="Akbar S."/>
            <person name="Dowd S.E."/>
            <person name="Stevens D.C."/>
        </authorList>
    </citation>
    <scope>NUCLEOTIDE SEQUENCE [LARGE SCALE GENOMIC DNA]</scope>
    <source>
        <strain evidence="1 2">Cbfe23</strain>
    </source>
</reference>